<comment type="caution">
    <text evidence="4">The sequence shown here is derived from an EMBL/GenBank/DDBJ whole genome shotgun (WGS) entry which is preliminary data.</text>
</comment>
<sequence>MFNKIKLFIVFTLFSSSFYLYANIKDVDFMQKEFKVTLSWLQDKPKSSERDFFIVEFLNYDSTTKEEADIAYELRRGSYNASLERVYLQKFPKDINKEEEFCKNASFDILLSQNSDCINLSLDSISKLFKLSRKELHLLISKLENGELRENLQIISSSSIHNELLKNPKKFLDFFFDLNNDLKLKYFNKSYKKEFLDKLVLEKDFDKFVRAIVFNNNFKTIQKSFHHLSQNSNLSASSSFLLGINEINLNNKRYANNFFNISNKKSFLRSQKDNALFWLYLTTNDKTYLEELGKSYDTNLYSLYAKELLNINSSNIIYSLDNLKKDKNRDYSIYDSFAWLNIARDIRTDFNEDKFNKYQDIFNNQHTKAHLAYILERFNNYKTQYFLTPYSDIIKKEGIFKEVLIYSIARQESRFIPSAISISGAQGLMQIMPFLSKDIARKLKEPYSIYEQFIPKVNLKYASFHLDYLIEQFNGNPLFIAYAYNGGAGYTKSQLKKGLFKDKNMFEPFLSMESISYEETREYGKRVLANFYIYNNHLNSKNKISLSTIFQNLKQHH</sequence>
<dbReference type="Gene3D" id="1.10.530.10">
    <property type="match status" value="1"/>
</dbReference>
<evidence type="ECO:0000256" key="2">
    <source>
        <dbReference type="SAM" id="SignalP"/>
    </source>
</evidence>
<dbReference type="RefSeq" id="WP_119184155.1">
    <property type="nucleotide sequence ID" value="NZ_LCUJ01000003.1"/>
</dbReference>
<dbReference type="PATRIC" id="fig|544718.51.peg.1141"/>
<dbReference type="GO" id="GO:0016829">
    <property type="term" value="F:lyase activity"/>
    <property type="evidence" value="ECO:0007669"/>
    <property type="project" value="UniProtKB-KW"/>
</dbReference>
<name>A0A1C0B6X5_9BACT</name>
<dbReference type="Proteomes" id="UP000093281">
    <property type="component" value="Unassembled WGS sequence"/>
</dbReference>
<evidence type="ECO:0000256" key="1">
    <source>
        <dbReference type="ARBA" id="ARBA00007734"/>
    </source>
</evidence>
<feature type="signal peptide" evidence="2">
    <location>
        <begin position="1"/>
        <end position="22"/>
    </location>
</feature>
<feature type="chain" id="PRO_5008643495" evidence="2">
    <location>
        <begin position="23"/>
        <end position="557"/>
    </location>
</feature>
<dbReference type="EMBL" id="LCUJ01000003">
    <property type="protein sequence ID" value="OCL99355.1"/>
    <property type="molecule type" value="Genomic_DNA"/>
</dbReference>
<comment type="similarity">
    <text evidence="1">Belongs to the transglycosylase Slt family.</text>
</comment>
<accession>A0A1C0B6X5</accession>
<proteinExistence type="inferred from homology"/>
<gene>
    <name evidence="4" type="primary">slt</name>
    <name evidence="4" type="ORF">AAX29_01167</name>
</gene>
<dbReference type="Pfam" id="PF01464">
    <property type="entry name" value="SLT"/>
    <property type="match status" value="1"/>
</dbReference>
<dbReference type="EC" id="4.2.2.-" evidence="4"/>
<dbReference type="PANTHER" id="PTHR37423:SF2">
    <property type="entry name" value="MEMBRANE-BOUND LYTIC MUREIN TRANSGLYCOSYLASE C"/>
    <property type="match status" value="1"/>
</dbReference>
<protein>
    <submittedName>
        <fullName evidence="4">Soluble lytic murein transglycosylase</fullName>
        <ecNumber evidence="4">4.2.2.-</ecNumber>
    </submittedName>
</protein>
<dbReference type="SUPFAM" id="SSF53955">
    <property type="entry name" value="Lysozyme-like"/>
    <property type="match status" value="1"/>
</dbReference>
<dbReference type="CDD" id="cd13401">
    <property type="entry name" value="Slt70-like"/>
    <property type="match status" value="1"/>
</dbReference>
<dbReference type="PANTHER" id="PTHR37423">
    <property type="entry name" value="SOLUBLE LYTIC MUREIN TRANSGLYCOSYLASE-RELATED"/>
    <property type="match status" value="1"/>
</dbReference>
<dbReference type="STRING" id="544718.AAX25_01293"/>
<keyword evidence="4" id="KW-0456">Lyase</keyword>
<dbReference type="InterPro" id="IPR008258">
    <property type="entry name" value="Transglycosylase_SLT_dom_1"/>
</dbReference>
<organism evidence="4 5">
    <name type="scientific">Aliarcobacter thereius</name>
    <dbReference type="NCBI Taxonomy" id="544718"/>
    <lineage>
        <taxon>Bacteria</taxon>
        <taxon>Pseudomonadati</taxon>
        <taxon>Campylobacterota</taxon>
        <taxon>Epsilonproteobacteria</taxon>
        <taxon>Campylobacterales</taxon>
        <taxon>Arcobacteraceae</taxon>
        <taxon>Aliarcobacter</taxon>
    </lineage>
</organism>
<dbReference type="OrthoDB" id="5525175at2"/>
<evidence type="ECO:0000313" key="5">
    <source>
        <dbReference type="Proteomes" id="UP000093281"/>
    </source>
</evidence>
<keyword evidence="2" id="KW-0732">Signal</keyword>
<dbReference type="AlphaFoldDB" id="A0A1C0B6X5"/>
<dbReference type="InterPro" id="IPR023346">
    <property type="entry name" value="Lysozyme-like_dom_sf"/>
</dbReference>
<feature type="domain" description="Transglycosylase SLT" evidence="3">
    <location>
        <begin position="401"/>
        <end position="502"/>
    </location>
</feature>
<evidence type="ECO:0000259" key="3">
    <source>
        <dbReference type="Pfam" id="PF01464"/>
    </source>
</evidence>
<evidence type="ECO:0000313" key="4">
    <source>
        <dbReference type="EMBL" id="OCL99355.1"/>
    </source>
</evidence>
<reference evidence="5" key="1">
    <citation type="submission" date="2015-05" db="EMBL/GenBank/DDBJ databases">
        <authorList>
            <person name="Rovetto F."/>
            <person name="Cocolin L."/>
            <person name="Illeghems K."/>
            <person name="Van Nieuwerburgh F."/>
            <person name="Houf K."/>
        </authorList>
    </citation>
    <scope>NUCLEOTIDE SEQUENCE [LARGE SCALE GENOMIC DNA]</scope>
    <source>
        <strain evidence="5">DU22</strain>
    </source>
</reference>